<dbReference type="PANTHER" id="PTHR12526">
    <property type="entry name" value="GLYCOSYLTRANSFERASE"/>
    <property type="match status" value="1"/>
</dbReference>
<keyword evidence="2" id="KW-0808">Transferase</keyword>
<dbReference type="Proteomes" id="UP000273643">
    <property type="component" value="Unassembled WGS sequence"/>
</dbReference>
<accession>A0A3N1NQU3</accession>
<comment type="caution">
    <text evidence="2">The sequence shown here is derived from an EMBL/GenBank/DDBJ whole genome shotgun (WGS) entry which is preliminary data.</text>
</comment>
<dbReference type="NCBIfam" id="TIGR04348">
    <property type="entry name" value="selenoneine biosynthesis selenosugar synthase SenB"/>
    <property type="match status" value="1"/>
</dbReference>
<dbReference type="InterPro" id="IPR001296">
    <property type="entry name" value="Glyco_trans_1"/>
</dbReference>
<name>A0A3N1NQU3_9GAMM</name>
<evidence type="ECO:0000313" key="3">
    <source>
        <dbReference type="Proteomes" id="UP000273643"/>
    </source>
</evidence>
<feature type="domain" description="Glycosyl transferase family 1" evidence="1">
    <location>
        <begin position="171"/>
        <end position="310"/>
    </location>
</feature>
<evidence type="ECO:0000259" key="1">
    <source>
        <dbReference type="Pfam" id="PF00534"/>
    </source>
</evidence>
<dbReference type="Gene3D" id="3.40.50.2000">
    <property type="entry name" value="Glycogen Phosphorylase B"/>
    <property type="match status" value="2"/>
</dbReference>
<dbReference type="EMBL" id="RJUK01000001">
    <property type="protein sequence ID" value="ROQ21202.1"/>
    <property type="molecule type" value="Genomic_DNA"/>
</dbReference>
<dbReference type="InterPro" id="IPR027627">
    <property type="entry name" value="Glycosyltransferase_put"/>
</dbReference>
<keyword evidence="3" id="KW-1185">Reference proteome</keyword>
<gene>
    <name evidence="2" type="ORF">EDC38_1825</name>
</gene>
<dbReference type="CDD" id="cd03801">
    <property type="entry name" value="GT4_PimA-like"/>
    <property type="match status" value="1"/>
</dbReference>
<proteinExistence type="predicted"/>
<dbReference type="OrthoDB" id="9775208at2"/>
<sequence>MRWTVVLIFGQQIVQKVVIVKQRGHIALITPAAPGSRAGNRATASRWAGLLRPLGYRVSIHLSEDAPTGRAPDLILALHAWRSHAAVLAWRRAHPDSPLVVVLTGTDVYRFQVSEPETVYASLDAADALIGLHDCLEEDLPERYWPKLHVVHQSAEPLPPGVPQAVRRTVDILVAGHLREEKDSLRAAMAVRDLPLDSRLRVVQLGGALSEDWAEVAEDEARRNPRYRWLGDQPRWRVRQWMGRARAMVISSRVEGGANVVSEACVAGLPIIASDIAGNRGLLGEDYVGYYPMGNTVALRECLLRIERDPVWRRRLRDQVMARAPLFQPEAEQRALGQIIERVTSA</sequence>
<dbReference type="AlphaFoldDB" id="A0A3N1NQU3"/>
<dbReference type="SUPFAM" id="SSF53756">
    <property type="entry name" value="UDP-Glycosyltransferase/glycogen phosphorylase"/>
    <property type="match status" value="1"/>
</dbReference>
<dbReference type="Pfam" id="PF00534">
    <property type="entry name" value="Glycos_transf_1"/>
    <property type="match status" value="1"/>
</dbReference>
<organism evidence="2 3">
    <name type="scientific">Marinimicrobium koreense</name>
    <dbReference type="NCBI Taxonomy" id="306545"/>
    <lineage>
        <taxon>Bacteria</taxon>
        <taxon>Pseudomonadati</taxon>
        <taxon>Pseudomonadota</taxon>
        <taxon>Gammaproteobacteria</taxon>
        <taxon>Cellvibrionales</taxon>
        <taxon>Cellvibrionaceae</taxon>
        <taxon>Marinimicrobium</taxon>
    </lineage>
</organism>
<reference evidence="2 3" key="1">
    <citation type="submission" date="2018-11" db="EMBL/GenBank/DDBJ databases">
        <title>Genomic Encyclopedia of Type Strains, Phase IV (KMG-IV): sequencing the most valuable type-strain genomes for metagenomic binning, comparative biology and taxonomic classification.</title>
        <authorList>
            <person name="Goeker M."/>
        </authorList>
    </citation>
    <scope>NUCLEOTIDE SEQUENCE [LARGE SCALE GENOMIC DNA]</scope>
    <source>
        <strain evidence="2 3">DSM 16974</strain>
    </source>
</reference>
<dbReference type="GO" id="GO:0016757">
    <property type="term" value="F:glycosyltransferase activity"/>
    <property type="evidence" value="ECO:0007669"/>
    <property type="project" value="InterPro"/>
</dbReference>
<evidence type="ECO:0000313" key="2">
    <source>
        <dbReference type="EMBL" id="ROQ21202.1"/>
    </source>
</evidence>
<dbReference type="GO" id="GO:1901135">
    <property type="term" value="P:carbohydrate derivative metabolic process"/>
    <property type="evidence" value="ECO:0007669"/>
    <property type="project" value="UniProtKB-ARBA"/>
</dbReference>
<protein>
    <submittedName>
        <fullName evidence="2">Putative glycosyltransferase (TIGR04348 family)</fullName>
    </submittedName>
</protein>